<dbReference type="AlphaFoldDB" id="A0A8K0VSR9"/>
<organism evidence="1 2">
    <name type="scientific">Paraphoma chrysanthemicola</name>
    <dbReference type="NCBI Taxonomy" id="798071"/>
    <lineage>
        <taxon>Eukaryota</taxon>
        <taxon>Fungi</taxon>
        <taxon>Dikarya</taxon>
        <taxon>Ascomycota</taxon>
        <taxon>Pezizomycotina</taxon>
        <taxon>Dothideomycetes</taxon>
        <taxon>Pleosporomycetidae</taxon>
        <taxon>Pleosporales</taxon>
        <taxon>Pleosporineae</taxon>
        <taxon>Phaeosphaeriaceae</taxon>
        <taxon>Paraphoma</taxon>
    </lineage>
</organism>
<gene>
    <name evidence="1" type="ORF">FB567DRAFT_538512</name>
</gene>
<dbReference type="EMBL" id="JAGMVJ010000024">
    <property type="protein sequence ID" value="KAH7071624.1"/>
    <property type="molecule type" value="Genomic_DNA"/>
</dbReference>
<evidence type="ECO:0000313" key="1">
    <source>
        <dbReference type="EMBL" id="KAH7071624.1"/>
    </source>
</evidence>
<dbReference type="OrthoDB" id="3045089at2759"/>
<comment type="caution">
    <text evidence="1">The sequence shown here is derived from an EMBL/GenBank/DDBJ whole genome shotgun (WGS) entry which is preliminary data.</text>
</comment>
<reference evidence="1" key="1">
    <citation type="journal article" date="2021" name="Nat. Commun.">
        <title>Genetic determinants of endophytism in the Arabidopsis root mycobiome.</title>
        <authorList>
            <person name="Mesny F."/>
            <person name="Miyauchi S."/>
            <person name="Thiergart T."/>
            <person name="Pickel B."/>
            <person name="Atanasova L."/>
            <person name="Karlsson M."/>
            <person name="Huettel B."/>
            <person name="Barry K.W."/>
            <person name="Haridas S."/>
            <person name="Chen C."/>
            <person name="Bauer D."/>
            <person name="Andreopoulos W."/>
            <person name="Pangilinan J."/>
            <person name="LaButti K."/>
            <person name="Riley R."/>
            <person name="Lipzen A."/>
            <person name="Clum A."/>
            <person name="Drula E."/>
            <person name="Henrissat B."/>
            <person name="Kohler A."/>
            <person name="Grigoriev I.V."/>
            <person name="Martin F.M."/>
            <person name="Hacquard S."/>
        </authorList>
    </citation>
    <scope>NUCLEOTIDE SEQUENCE</scope>
    <source>
        <strain evidence="1">MPI-SDFR-AT-0120</strain>
    </source>
</reference>
<accession>A0A8K0VSR9</accession>
<evidence type="ECO:0000313" key="2">
    <source>
        <dbReference type="Proteomes" id="UP000813461"/>
    </source>
</evidence>
<keyword evidence="2" id="KW-1185">Reference proteome</keyword>
<dbReference type="PANTHER" id="PTHR38886">
    <property type="entry name" value="SESA DOMAIN-CONTAINING PROTEIN"/>
    <property type="match status" value="1"/>
</dbReference>
<proteinExistence type="predicted"/>
<sequence length="418" mass="46853">MVPAFGFSVGDFIAAADLIHKVAKALKDKSGAANEYQHVLIELESLARTLKHLEALQPTESNAAHVNAIRGMALTCRWPLQDFLEKIQKFESTMGVFATGVNPGKAFGRKSQWAVFMTDEVARLRTATGAKFLSINLLLAIHTSESLSRVEAQQQKSHATLLASVLDLRSQATCANATLQSTQITVDNIAKSQQQNHEAIKQSMVSVSITLRNVSQAATATASAVMSFRDLGIQLLQLIRDLPQQVREALEKVVRTNLEMYAILREIQTSLARSPRYDLADTLQFEDFYGKNRYLPYEFFCHSPVFEAFLRAEYLELALHGSRVYTWTPEVRGHETHQSFFQEARLPKRRFWLVKRLGSPDTKDHDSTLPTEIEIYFAVFSENCAPVMLVGSPDQGNIVSRSRVLFCESGLLVLDQDE</sequence>
<dbReference type="Proteomes" id="UP000813461">
    <property type="component" value="Unassembled WGS sequence"/>
</dbReference>
<dbReference type="PANTHER" id="PTHR38886:SF1">
    <property type="entry name" value="NACHT-NTPASE AND P-LOOP NTPASES N-TERMINAL DOMAIN-CONTAINING PROTEIN"/>
    <property type="match status" value="1"/>
</dbReference>
<evidence type="ECO:0008006" key="3">
    <source>
        <dbReference type="Google" id="ProtNLM"/>
    </source>
</evidence>
<name>A0A8K0VSR9_9PLEO</name>
<protein>
    <recommendedName>
        <fullName evidence="3">Fungal N-terminal domain-containing protein</fullName>
    </recommendedName>
</protein>